<dbReference type="OrthoDB" id="4337269at2"/>
<gene>
    <name evidence="2" type="ORF">EV192_101688</name>
</gene>
<dbReference type="AlphaFoldDB" id="A0A4R2JYF2"/>
<feature type="transmembrane region" description="Helical" evidence="1">
    <location>
        <begin position="84"/>
        <end position="107"/>
    </location>
</feature>
<keyword evidence="1" id="KW-1133">Transmembrane helix</keyword>
<dbReference type="EMBL" id="SLWS01000001">
    <property type="protein sequence ID" value="TCO64904.1"/>
    <property type="molecule type" value="Genomic_DNA"/>
</dbReference>
<keyword evidence="1" id="KW-0472">Membrane</keyword>
<sequence length="216" mass="22635">MIALVRYLVSDVVKAQRWIAPMLAFLAVSMIATPTVGPVLPTYAISAATLLPISMWFTIVVFHNEEPAQGAITMAVAGGFSRVWPAKLVAAFVGALAFVVLAFLYITVSTFSQTTPTRLGIGILDYVMCAVTGVAFGALISRPVMPKVAWTVLTGVAICLAQLLIRHAPPVNAMIQLYAGDSPAESVGQLLLIAAESLVLAAVAIGVGNVLARARS</sequence>
<reference evidence="2 3" key="1">
    <citation type="submission" date="2019-03" db="EMBL/GenBank/DDBJ databases">
        <title>Genomic Encyclopedia of Type Strains, Phase IV (KMG-IV): sequencing the most valuable type-strain genomes for metagenomic binning, comparative biology and taxonomic classification.</title>
        <authorList>
            <person name="Goeker M."/>
        </authorList>
    </citation>
    <scope>NUCLEOTIDE SEQUENCE [LARGE SCALE GENOMIC DNA]</scope>
    <source>
        <strain evidence="2 3">DSM 45934</strain>
    </source>
</reference>
<keyword evidence="3" id="KW-1185">Reference proteome</keyword>
<proteinExistence type="predicted"/>
<dbReference type="Proteomes" id="UP000295680">
    <property type="component" value="Unassembled WGS sequence"/>
</dbReference>
<feature type="transmembrane region" description="Helical" evidence="1">
    <location>
        <begin position="119"/>
        <end position="141"/>
    </location>
</feature>
<evidence type="ECO:0000313" key="3">
    <source>
        <dbReference type="Proteomes" id="UP000295680"/>
    </source>
</evidence>
<protein>
    <recommendedName>
        <fullName evidence="4">ABC-2 family transporter</fullName>
    </recommendedName>
</protein>
<evidence type="ECO:0000313" key="2">
    <source>
        <dbReference type="EMBL" id="TCO64904.1"/>
    </source>
</evidence>
<feature type="transmembrane region" description="Helical" evidence="1">
    <location>
        <begin position="148"/>
        <end position="168"/>
    </location>
</feature>
<organism evidence="2 3">
    <name type="scientific">Actinocrispum wychmicini</name>
    <dbReference type="NCBI Taxonomy" id="1213861"/>
    <lineage>
        <taxon>Bacteria</taxon>
        <taxon>Bacillati</taxon>
        <taxon>Actinomycetota</taxon>
        <taxon>Actinomycetes</taxon>
        <taxon>Pseudonocardiales</taxon>
        <taxon>Pseudonocardiaceae</taxon>
        <taxon>Actinocrispum</taxon>
    </lineage>
</organism>
<dbReference type="RefSeq" id="WP_132110949.1">
    <property type="nucleotide sequence ID" value="NZ_SLWS01000001.1"/>
</dbReference>
<accession>A0A4R2JYF2</accession>
<feature type="transmembrane region" description="Helical" evidence="1">
    <location>
        <begin position="18"/>
        <end position="37"/>
    </location>
</feature>
<feature type="transmembrane region" description="Helical" evidence="1">
    <location>
        <begin position="188"/>
        <end position="212"/>
    </location>
</feature>
<comment type="caution">
    <text evidence="2">The sequence shown here is derived from an EMBL/GenBank/DDBJ whole genome shotgun (WGS) entry which is preliminary data.</text>
</comment>
<feature type="transmembrane region" description="Helical" evidence="1">
    <location>
        <begin position="43"/>
        <end position="63"/>
    </location>
</feature>
<name>A0A4R2JYF2_9PSEU</name>
<evidence type="ECO:0000256" key="1">
    <source>
        <dbReference type="SAM" id="Phobius"/>
    </source>
</evidence>
<keyword evidence="1" id="KW-0812">Transmembrane</keyword>
<evidence type="ECO:0008006" key="4">
    <source>
        <dbReference type="Google" id="ProtNLM"/>
    </source>
</evidence>